<proteinExistence type="predicted"/>
<dbReference type="InterPro" id="IPR011051">
    <property type="entry name" value="RmlC_Cupin_sf"/>
</dbReference>
<dbReference type="CDD" id="cd02208">
    <property type="entry name" value="cupin_RmlC-like"/>
    <property type="match status" value="1"/>
</dbReference>
<keyword evidence="4" id="KW-1185">Reference proteome</keyword>
<comment type="caution">
    <text evidence="3">The sequence shown here is derived from an EMBL/GenBank/DDBJ whole genome shotgun (WGS) entry which is preliminary data.</text>
</comment>
<dbReference type="AlphaFoldDB" id="A0A2P6NU28"/>
<reference evidence="3 4" key="1">
    <citation type="journal article" date="2018" name="Genome Biol. Evol.">
        <title>Multiple Roots of Fruiting Body Formation in Amoebozoa.</title>
        <authorList>
            <person name="Hillmann F."/>
            <person name="Forbes G."/>
            <person name="Novohradska S."/>
            <person name="Ferling I."/>
            <person name="Riege K."/>
            <person name="Groth M."/>
            <person name="Westermann M."/>
            <person name="Marz M."/>
            <person name="Spaller T."/>
            <person name="Winckler T."/>
            <person name="Schaap P."/>
            <person name="Glockner G."/>
        </authorList>
    </citation>
    <scope>NUCLEOTIDE SEQUENCE [LARGE SCALE GENOMIC DNA]</scope>
    <source>
        <strain evidence="3 4">Jena</strain>
    </source>
</reference>
<feature type="region of interest" description="Disordered" evidence="1">
    <location>
        <begin position="1"/>
        <end position="25"/>
    </location>
</feature>
<name>A0A2P6NU28_9EUKA</name>
<dbReference type="EMBL" id="MDYQ01000020">
    <property type="protein sequence ID" value="PRP87469.1"/>
    <property type="molecule type" value="Genomic_DNA"/>
</dbReference>
<dbReference type="InterPro" id="IPR014710">
    <property type="entry name" value="RmlC-like_jellyroll"/>
</dbReference>
<evidence type="ECO:0000256" key="1">
    <source>
        <dbReference type="SAM" id="MobiDB-lite"/>
    </source>
</evidence>
<sequence>MSNVDTTQAASINEARALPKSGREEGVGIEGNTVFFSRTPEDELREADGLVYLVKGISPVGAGFDVPPHWHPNQSEFFRVFCGQVVITVEGVVTTLTPEDGEFTIPAGAVHSIHIDAEVHSEFGERTDVDPIKKMLFLRGLLRKGGQVEPLSMVQALRIFYEDEDSYPSTGSKMMDRLMVNVVGGFLGTYLGLRKNTRITRRGETT</sequence>
<dbReference type="SUPFAM" id="SSF51182">
    <property type="entry name" value="RmlC-like cupins"/>
    <property type="match status" value="1"/>
</dbReference>
<feature type="compositionally biased region" description="Polar residues" evidence="1">
    <location>
        <begin position="1"/>
        <end position="11"/>
    </location>
</feature>
<feature type="domain" description="Cupin type-2" evidence="2">
    <location>
        <begin position="63"/>
        <end position="115"/>
    </location>
</feature>
<dbReference type="InterPro" id="IPR013096">
    <property type="entry name" value="Cupin_2"/>
</dbReference>
<dbReference type="OrthoDB" id="9976870at2759"/>
<protein>
    <recommendedName>
        <fullName evidence="2">Cupin type-2 domain-containing protein</fullName>
    </recommendedName>
</protein>
<organism evidence="3 4">
    <name type="scientific">Planoprotostelium fungivorum</name>
    <dbReference type="NCBI Taxonomy" id="1890364"/>
    <lineage>
        <taxon>Eukaryota</taxon>
        <taxon>Amoebozoa</taxon>
        <taxon>Evosea</taxon>
        <taxon>Variosea</taxon>
        <taxon>Cavosteliida</taxon>
        <taxon>Cavosteliaceae</taxon>
        <taxon>Planoprotostelium</taxon>
    </lineage>
</organism>
<accession>A0A2P6NU28</accession>
<dbReference type="Proteomes" id="UP000241769">
    <property type="component" value="Unassembled WGS sequence"/>
</dbReference>
<evidence type="ECO:0000259" key="2">
    <source>
        <dbReference type="Pfam" id="PF07883"/>
    </source>
</evidence>
<dbReference type="Gene3D" id="2.60.120.10">
    <property type="entry name" value="Jelly Rolls"/>
    <property type="match status" value="1"/>
</dbReference>
<evidence type="ECO:0000313" key="4">
    <source>
        <dbReference type="Proteomes" id="UP000241769"/>
    </source>
</evidence>
<dbReference type="Pfam" id="PF07883">
    <property type="entry name" value="Cupin_2"/>
    <property type="match status" value="1"/>
</dbReference>
<gene>
    <name evidence="3" type="ORF">PROFUN_00680</name>
</gene>
<evidence type="ECO:0000313" key="3">
    <source>
        <dbReference type="EMBL" id="PRP87469.1"/>
    </source>
</evidence>
<dbReference type="InParanoid" id="A0A2P6NU28"/>